<sequence length="81" mass="8913">MWYYLAAIASLSETTIELDWTGLDWTGLHGCHGAARVARTATWRYLCYLALLGATAWHLLVPGTEHSPTAQPLRFLPLGTG</sequence>
<comment type="caution">
    <text evidence="1">The sequence shown here is derived from an EMBL/GenBank/DDBJ whole genome shotgun (WGS) entry which is preliminary data.</text>
</comment>
<dbReference type="EMBL" id="NKCK01000102">
    <property type="protein sequence ID" value="RSL99686.1"/>
    <property type="molecule type" value="Genomic_DNA"/>
</dbReference>
<gene>
    <name evidence="1" type="ORF">CEP52_009611</name>
</gene>
<organism evidence="1 2">
    <name type="scientific">Fusarium oligoseptatum</name>
    <dbReference type="NCBI Taxonomy" id="2604345"/>
    <lineage>
        <taxon>Eukaryota</taxon>
        <taxon>Fungi</taxon>
        <taxon>Dikarya</taxon>
        <taxon>Ascomycota</taxon>
        <taxon>Pezizomycotina</taxon>
        <taxon>Sordariomycetes</taxon>
        <taxon>Hypocreomycetidae</taxon>
        <taxon>Hypocreales</taxon>
        <taxon>Nectriaceae</taxon>
        <taxon>Fusarium</taxon>
        <taxon>Fusarium solani species complex</taxon>
    </lineage>
</organism>
<evidence type="ECO:0000313" key="2">
    <source>
        <dbReference type="Proteomes" id="UP000287144"/>
    </source>
</evidence>
<evidence type="ECO:0000313" key="1">
    <source>
        <dbReference type="EMBL" id="RSL99686.1"/>
    </source>
</evidence>
<reference evidence="1 2" key="1">
    <citation type="submission" date="2017-06" db="EMBL/GenBank/DDBJ databases">
        <title>Comparative genomic analysis of Ambrosia Fusariam Clade fungi.</title>
        <authorList>
            <person name="Stajich J.E."/>
            <person name="Carrillo J."/>
            <person name="Kijimoto T."/>
            <person name="Eskalen A."/>
            <person name="O'Donnell K."/>
            <person name="Kasson M."/>
        </authorList>
    </citation>
    <scope>NUCLEOTIDE SEQUENCE [LARGE SCALE GENOMIC DNA]</scope>
    <source>
        <strain evidence="1 2">NRRL62579</strain>
    </source>
</reference>
<accession>A0A428TCC2</accession>
<proteinExistence type="predicted"/>
<name>A0A428TCC2_9HYPO</name>
<dbReference type="AlphaFoldDB" id="A0A428TCC2"/>
<dbReference type="Proteomes" id="UP000287144">
    <property type="component" value="Unassembled WGS sequence"/>
</dbReference>
<keyword evidence="2" id="KW-1185">Reference proteome</keyword>
<protein>
    <submittedName>
        <fullName evidence="1">Uncharacterized protein</fullName>
    </submittedName>
</protein>